<dbReference type="InterPro" id="IPR050700">
    <property type="entry name" value="YIM1/Zinc_Alcohol_DH_Fams"/>
</dbReference>
<dbReference type="PANTHER" id="PTHR11695">
    <property type="entry name" value="ALCOHOL DEHYDROGENASE RELATED"/>
    <property type="match status" value="1"/>
</dbReference>
<dbReference type="Gene3D" id="3.40.50.720">
    <property type="entry name" value="NAD(P)-binding Rossmann-like Domain"/>
    <property type="match status" value="1"/>
</dbReference>
<reference evidence="3" key="1">
    <citation type="submission" date="2024-06" db="EMBL/GenBank/DDBJ databases">
        <title>The genome sequences of Kitasatospora sp. strain HUAS MG31.</title>
        <authorList>
            <person name="Mo P."/>
        </authorList>
    </citation>
    <scope>NUCLEOTIDE SEQUENCE</scope>
    <source>
        <strain evidence="3">HUAS MG31</strain>
    </source>
</reference>
<dbReference type="InterPro" id="IPR020843">
    <property type="entry name" value="ER"/>
</dbReference>
<dbReference type="InterPro" id="IPR013154">
    <property type="entry name" value="ADH-like_N"/>
</dbReference>
<dbReference type="CDD" id="cd05289">
    <property type="entry name" value="MDR_like_2"/>
    <property type="match status" value="1"/>
</dbReference>
<evidence type="ECO:0000256" key="1">
    <source>
        <dbReference type="ARBA" id="ARBA00023002"/>
    </source>
</evidence>
<dbReference type="Pfam" id="PF08240">
    <property type="entry name" value="ADH_N"/>
    <property type="match status" value="1"/>
</dbReference>
<dbReference type="InterPro" id="IPR011032">
    <property type="entry name" value="GroES-like_sf"/>
</dbReference>
<dbReference type="SUPFAM" id="SSF50129">
    <property type="entry name" value="GroES-like"/>
    <property type="match status" value="1"/>
</dbReference>
<sequence length="310" mass="32626">MRAVTQQSFGEPDVLTVGEVARPEPLITEVLVKVRAAGVNPVDAYVRAGAFPLLGEPPFVLGWDVSGVVEQVGAGVNRFAVGDEVYGMPFFPRAAGGYGEYVAAPSRHFARKPKGLDHAQAAALPLAGLTAWQALVDAARLQPGQRVLIHGGAGGVGHLAVQIAKALGAEVYATASAAKHEFVRELGADHLIDYTAGDFAEGLTDLDAVFDTVGSGTGLRSLPVLRDGGVLATITEHFDEELAARVTADGKRYAGVVVEPDHVGLEALTDLVETGRLKPFVEHVLPLEEAAQAHRLIESRRTKGKIVLAL</sequence>
<accession>A0AAU8JZ36</accession>
<organism evidence="3">
    <name type="scientific">Kitasatospora camelliae</name>
    <dbReference type="NCBI Taxonomy" id="3156397"/>
    <lineage>
        <taxon>Bacteria</taxon>
        <taxon>Bacillati</taxon>
        <taxon>Actinomycetota</taxon>
        <taxon>Actinomycetes</taxon>
        <taxon>Kitasatosporales</taxon>
        <taxon>Streptomycetaceae</taxon>
        <taxon>Kitasatospora</taxon>
    </lineage>
</organism>
<dbReference type="Pfam" id="PF13602">
    <property type="entry name" value="ADH_zinc_N_2"/>
    <property type="match status" value="1"/>
</dbReference>
<dbReference type="EMBL" id="CP159872">
    <property type="protein sequence ID" value="XCM80365.1"/>
    <property type="molecule type" value="Genomic_DNA"/>
</dbReference>
<dbReference type="PROSITE" id="PS01162">
    <property type="entry name" value="QOR_ZETA_CRYSTAL"/>
    <property type="match status" value="1"/>
</dbReference>
<gene>
    <name evidence="3" type="ORF">ABWK59_16245</name>
</gene>
<feature type="domain" description="Enoyl reductase (ER)" evidence="2">
    <location>
        <begin position="10"/>
        <end position="308"/>
    </location>
</feature>
<dbReference type="SUPFAM" id="SSF51735">
    <property type="entry name" value="NAD(P)-binding Rossmann-fold domains"/>
    <property type="match status" value="1"/>
</dbReference>
<dbReference type="SMART" id="SM00829">
    <property type="entry name" value="PKS_ER"/>
    <property type="match status" value="1"/>
</dbReference>
<dbReference type="PANTHER" id="PTHR11695:SF294">
    <property type="entry name" value="RETICULON-4-INTERACTING PROTEIN 1, MITOCHONDRIAL"/>
    <property type="match status" value="1"/>
</dbReference>
<dbReference type="GO" id="GO:0008270">
    <property type="term" value="F:zinc ion binding"/>
    <property type="evidence" value="ECO:0007669"/>
    <property type="project" value="InterPro"/>
</dbReference>
<dbReference type="Gene3D" id="3.90.180.10">
    <property type="entry name" value="Medium-chain alcohol dehydrogenases, catalytic domain"/>
    <property type="match status" value="1"/>
</dbReference>
<dbReference type="InterPro" id="IPR036291">
    <property type="entry name" value="NAD(P)-bd_dom_sf"/>
</dbReference>
<dbReference type="InterPro" id="IPR002364">
    <property type="entry name" value="Quin_OxRdtase/zeta-crystal_CS"/>
</dbReference>
<evidence type="ECO:0000259" key="2">
    <source>
        <dbReference type="SMART" id="SM00829"/>
    </source>
</evidence>
<dbReference type="RefSeq" id="WP_354641304.1">
    <property type="nucleotide sequence ID" value="NZ_CP159872.1"/>
</dbReference>
<evidence type="ECO:0000313" key="3">
    <source>
        <dbReference type="EMBL" id="XCM80365.1"/>
    </source>
</evidence>
<dbReference type="GO" id="GO:0016491">
    <property type="term" value="F:oxidoreductase activity"/>
    <property type="evidence" value="ECO:0007669"/>
    <property type="project" value="UniProtKB-KW"/>
</dbReference>
<protein>
    <submittedName>
        <fullName evidence="3">NADP-dependent oxidoreductase</fullName>
        <ecNumber evidence="3">1.-.-.-</ecNumber>
    </submittedName>
</protein>
<keyword evidence="1 3" id="KW-0560">Oxidoreductase</keyword>
<dbReference type="KEGG" id="kcm:ABWK59_16245"/>
<dbReference type="AlphaFoldDB" id="A0AAU8JZ36"/>
<proteinExistence type="predicted"/>
<name>A0AAU8JZ36_9ACTN</name>
<dbReference type="EC" id="1.-.-.-" evidence="3"/>